<dbReference type="GO" id="GO:0051082">
    <property type="term" value="F:unfolded protein binding"/>
    <property type="evidence" value="ECO:0007669"/>
    <property type="project" value="InterPro"/>
</dbReference>
<keyword evidence="4" id="KW-0963">Cytoplasm</keyword>
<dbReference type="GO" id="GO:0140662">
    <property type="term" value="F:ATP-dependent protein folding chaperone"/>
    <property type="evidence" value="ECO:0007669"/>
    <property type="project" value="InterPro"/>
</dbReference>
<comment type="subunit">
    <text evidence="10">Heterooligomeric complex.</text>
</comment>
<dbReference type="InterPro" id="IPR002194">
    <property type="entry name" value="Chaperonin_TCP-1_CS"/>
</dbReference>
<keyword evidence="5 11" id="KW-0547">Nucleotide-binding</keyword>
<dbReference type="Gene3D" id="1.10.560.10">
    <property type="entry name" value="GroEL-like equatorial domain"/>
    <property type="match status" value="1"/>
</dbReference>
<comment type="caution">
    <text evidence="12">The sequence shown here is derived from an EMBL/GenBank/DDBJ whole genome shotgun (WGS) entry which is preliminary data.</text>
</comment>
<dbReference type="PANTHER" id="PTHR11353">
    <property type="entry name" value="CHAPERONIN"/>
    <property type="match status" value="1"/>
</dbReference>
<dbReference type="NCBIfam" id="TIGR02346">
    <property type="entry name" value="chap_CCT_theta"/>
    <property type="match status" value="1"/>
</dbReference>
<name>A0A8T0G2E1_ARGBR</name>
<evidence type="ECO:0000256" key="11">
    <source>
        <dbReference type="RuleBase" id="RU004187"/>
    </source>
</evidence>
<dbReference type="InterPro" id="IPR002423">
    <property type="entry name" value="Cpn60/GroEL/TCP-1"/>
</dbReference>
<dbReference type="SUPFAM" id="SSF48592">
    <property type="entry name" value="GroEL equatorial domain-like"/>
    <property type="match status" value="1"/>
</dbReference>
<dbReference type="GO" id="GO:0016887">
    <property type="term" value="F:ATP hydrolysis activity"/>
    <property type="evidence" value="ECO:0007669"/>
    <property type="project" value="InterPro"/>
</dbReference>
<dbReference type="InterPro" id="IPR027413">
    <property type="entry name" value="GROEL-like_equatorial_sf"/>
</dbReference>
<dbReference type="PROSITE" id="PS00750">
    <property type="entry name" value="TCP1_1"/>
    <property type="match status" value="1"/>
</dbReference>
<evidence type="ECO:0000256" key="1">
    <source>
        <dbReference type="ARBA" id="ARBA00004496"/>
    </source>
</evidence>
<keyword evidence="7 11" id="KW-0143">Chaperone</keyword>
<dbReference type="InterPro" id="IPR027410">
    <property type="entry name" value="TCP-1-like_intermed_sf"/>
</dbReference>
<organism evidence="12 13">
    <name type="scientific">Argiope bruennichi</name>
    <name type="common">Wasp spider</name>
    <name type="synonym">Aranea bruennichi</name>
    <dbReference type="NCBI Taxonomy" id="94029"/>
    <lineage>
        <taxon>Eukaryota</taxon>
        <taxon>Metazoa</taxon>
        <taxon>Ecdysozoa</taxon>
        <taxon>Arthropoda</taxon>
        <taxon>Chelicerata</taxon>
        <taxon>Arachnida</taxon>
        <taxon>Araneae</taxon>
        <taxon>Araneomorphae</taxon>
        <taxon>Entelegynae</taxon>
        <taxon>Araneoidea</taxon>
        <taxon>Araneidae</taxon>
        <taxon>Argiope</taxon>
    </lineage>
</organism>
<evidence type="ECO:0000256" key="7">
    <source>
        <dbReference type="ARBA" id="ARBA00023186"/>
    </source>
</evidence>
<keyword evidence="13" id="KW-1185">Reference proteome</keyword>
<evidence type="ECO:0000313" key="12">
    <source>
        <dbReference type="EMBL" id="KAF8795403.1"/>
    </source>
</evidence>
<dbReference type="Gene3D" id="3.30.260.10">
    <property type="entry name" value="TCP-1-like chaperonin intermediate domain"/>
    <property type="match status" value="1"/>
</dbReference>
<evidence type="ECO:0000256" key="8">
    <source>
        <dbReference type="ARBA" id="ARBA00029602"/>
    </source>
</evidence>
<reference evidence="12" key="2">
    <citation type="submission" date="2020-06" db="EMBL/GenBank/DDBJ databases">
        <authorList>
            <person name="Sheffer M."/>
        </authorList>
    </citation>
    <scope>NUCLEOTIDE SEQUENCE</scope>
</reference>
<dbReference type="PRINTS" id="PR00304">
    <property type="entry name" value="TCOMPLEXTCP1"/>
</dbReference>
<evidence type="ECO:0000256" key="10">
    <source>
        <dbReference type="ARBA" id="ARBA00064252"/>
    </source>
</evidence>
<dbReference type="InterPro" id="IPR017998">
    <property type="entry name" value="Chaperone_TCP-1"/>
</dbReference>
<reference evidence="12" key="1">
    <citation type="journal article" date="2020" name="bioRxiv">
        <title>Chromosome-level reference genome of the European wasp spider Argiope bruennichi: a resource for studies on range expansion and evolutionary adaptation.</title>
        <authorList>
            <person name="Sheffer M.M."/>
            <person name="Hoppe A."/>
            <person name="Krehenwinkel H."/>
            <person name="Uhl G."/>
            <person name="Kuss A.W."/>
            <person name="Jensen L."/>
            <person name="Jensen C."/>
            <person name="Gillespie R.G."/>
            <person name="Hoff K.J."/>
            <person name="Prost S."/>
        </authorList>
    </citation>
    <scope>NUCLEOTIDE SEQUENCE</scope>
</reference>
<dbReference type="InterPro" id="IPR012721">
    <property type="entry name" value="Chap_CCT_theta"/>
</dbReference>
<dbReference type="GO" id="GO:0005524">
    <property type="term" value="F:ATP binding"/>
    <property type="evidence" value="ECO:0007669"/>
    <property type="project" value="UniProtKB-KW"/>
</dbReference>
<dbReference type="SUPFAM" id="SSF54849">
    <property type="entry name" value="GroEL-intermediate domain like"/>
    <property type="match status" value="1"/>
</dbReference>
<proteinExistence type="inferred from homology"/>
<accession>A0A8T0G2E1</accession>
<sequence length="546" mass="59268">MALHVPRAPGISQMFQEGTKYFHGVEEAICRNIEACVQLADTIKTTYGPYGMNKLIINHLEKMFVTSDAAVILNELEIQHPAAKLIVFAADNQEREVGDGTSFVIVFAGALLHRAEELLKMGLAPPEIIQGYELALDKTLEILPNLMCTEVKDVSNEEEAVKGIKAALMSKAYGNEEFLARLIAKACILVKPEKGAFNVDNVRVIKIIGAGVDSSSIVEGMVFKKMVEGDVQKAEKATVAVFTCPFDSQMTETKGTVLIQSANELLNYSRGEENLMEQQVKEIADSGIKVVVSGGKYGDMALHYLNKYGIMAVRLQSKFDVRRLCRTVGATPLPKLCTPSPEEVGFCDQVYVSEIGDTPVVIFKQENKQSRISTIVIRGSTDSLMDEVSRAIDDGVNNFKALTQDGRLVPGAGATEIELAKQITKYGETLPGLEQYSVKKFAEALEALPKALADNAGLKANEIISKLYAAHQEGDRSMGIDIDGDHLVKNAEQAGILDLYVIKHWAIKHATGAVNTILRVDQIIMAKPAGGPKPPQAGGGMDADDD</sequence>
<dbReference type="OMA" id="WGLKYAV"/>
<dbReference type="Gene3D" id="3.50.7.10">
    <property type="entry name" value="GroEL"/>
    <property type="match status" value="1"/>
</dbReference>
<comment type="function">
    <text evidence="9">Molecular chaperone; assists the folding of proteins upon ATP hydrolysis. Known to play a role, in vitro, in the folding of actin and tubulin. Required for correct subcellular localization of pgl-1.</text>
</comment>
<evidence type="ECO:0000256" key="6">
    <source>
        <dbReference type="ARBA" id="ARBA00022840"/>
    </source>
</evidence>
<evidence type="ECO:0000313" key="13">
    <source>
        <dbReference type="Proteomes" id="UP000807504"/>
    </source>
</evidence>
<evidence type="ECO:0000256" key="4">
    <source>
        <dbReference type="ARBA" id="ARBA00022490"/>
    </source>
</evidence>
<dbReference type="AlphaFoldDB" id="A0A8T0G2E1"/>
<evidence type="ECO:0000256" key="5">
    <source>
        <dbReference type="ARBA" id="ARBA00022741"/>
    </source>
</evidence>
<dbReference type="OrthoDB" id="1748577at2759"/>
<protein>
    <recommendedName>
        <fullName evidence="3">T-complex protein 1 subunit theta</fullName>
    </recommendedName>
    <alternativeName>
        <fullName evidence="8">CCT-theta</fullName>
    </alternativeName>
</protein>
<evidence type="ECO:0000256" key="9">
    <source>
        <dbReference type="ARBA" id="ARBA00058723"/>
    </source>
</evidence>
<dbReference type="SUPFAM" id="SSF52029">
    <property type="entry name" value="GroEL apical domain-like"/>
    <property type="match status" value="1"/>
</dbReference>
<keyword evidence="6 11" id="KW-0067">ATP-binding</keyword>
<comment type="subcellular location">
    <subcellularLocation>
        <location evidence="1">Cytoplasm</location>
    </subcellularLocation>
</comment>
<dbReference type="FunFam" id="3.50.7.10:FF:000008">
    <property type="entry name" value="T-complex protein 1 subunit theta"/>
    <property type="match status" value="1"/>
</dbReference>
<dbReference type="GO" id="GO:0005737">
    <property type="term" value="C:cytoplasm"/>
    <property type="evidence" value="ECO:0007669"/>
    <property type="project" value="UniProtKB-SubCell"/>
</dbReference>
<dbReference type="PROSITE" id="PS00995">
    <property type="entry name" value="TCP1_3"/>
    <property type="match status" value="1"/>
</dbReference>
<evidence type="ECO:0000256" key="3">
    <source>
        <dbReference type="ARBA" id="ARBA00016981"/>
    </source>
</evidence>
<comment type="similarity">
    <text evidence="2 11">Belongs to the TCP-1 chaperonin family.</text>
</comment>
<dbReference type="CDD" id="cd03341">
    <property type="entry name" value="TCP1_theta"/>
    <property type="match status" value="1"/>
</dbReference>
<dbReference type="Proteomes" id="UP000807504">
    <property type="component" value="Unassembled WGS sequence"/>
</dbReference>
<dbReference type="EMBL" id="JABXBU010000002">
    <property type="protein sequence ID" value="KAF8795403.1"/>
    <property type="molecule type" value="Genomic_DNA"/>
</dbReference>
<dbReference type="Pfam" id="PF00118">
    <property type="entry name" value="Cpn60_TCP1"/>
    <property type="match status" value="1"/>
</dbReference>
<gene>
    <name evidence="12" type="ORF">HNY73_003255</name>
</gene>
<evidence type="ECO:0000256" key="2">
    <source>
        <dbReference type="ARBA" id="ARBA00008020"/>
    </source>
</evidence>
<dbReference type="InterPro" id="IPR027409">
    <property type="entry name" value="GroEL-like_apical_dom_sf"/>
</dbReference>